<feature type="transmembrane region" description="Helical" evidence="1">
    <location>
        <begin position="12"/>
        <end position="38"/>
    </location>
</feature>
<protein>
    <submittedName>
        <fullName evidence="2">Uncharacterized protein</fullName>
    </submittedName>
</protein>
<keyword evidence="3" id="KW-1185">Reference proteome</keyword>
<dbReference type="EMBL" id="AFYH01004929">
    <property type="status" value="NOT_ANNOTATED_CDS"/>
    <property type="molecule type" value="Genomic_DNA"/>
</dbReference>
<feature type="transmembrane region" description="Helical" evidence="1">
    <location>
        <begin position="68"/>
        <end position="91"/>
    </location>
</feature>
<dbReference type="OMA" id="LCWTSQT"/>
<proteinExistence type="predicted"/>
<reference evidence="2" key="2">
    <citation type="submission" date="2025-08" db="UniProtKB">
        <authorList>
            <consortium name="Ensembl"/>
        </authorList>
    </citation>
    <scope>IDENTIFICATION</scope>
</reference>
<name>H3BD65_LATCH</name>
<evidence type="ECO:0000313" key="3">
    <source>
        <dbReference type="Proteomes" id="UP000008672"/>
    </source>
</evidence>
<keyword evidence="1" id="KW-0472">Membrane</keyword>
<sequence length="177" mass="20142">VMERELRKRNRCFRVIQSVWGLIGSICLIYSVCSPFWFQGKGLWTDPGITSRQAGDNETFFSIEAERVFGVLAVIMAVSSVFMCLLFIFCWSSNKHTFSKLNPGLRLYPGTLLITVLVPTGFFFLVSWSVFTRQHKDQLKSDISQFGSSYWLGAVAWICLIVILPATYVIDQFTSPE</sequence>
<dbReference type="EMBL" id="AFYH01004928">
    <property type="status" value="NOT_ANNOTATED_CDS"/>
    <property type="molecule type" value="Genomic_DNA"/>
</dbReference>
<dbReference type="eggNOG" id="ENOG502S6NS">
    <property type="taxonomic scope" value="Eukaryota"/>
</dbReference>
<dbReference type="HOGENOM" id="CLU_1280332_0_0_1"/>
<keyword evidence="1" id="KW-1133">Transmembrane helix</keyword>
<dbReference type="Bgee" id="ENSLACG00000017441">
    <property type="expression patterns" value="Expressed in pectoral fin and 4 other cell types or tissues"/>
</dbReference>
<accession>H3BD65</accession>
<organism evidence="2 3">
    <name type="scientific">Latimeria chalumnae</name>
    <name type="common">Coelacanth</name>
    <dbReference type="NCBI Taxonomy" id="7897"/>
    <lineage>
        <taxon>Eukaryota</taxon>
        <taxon>Metazoa</taxon>
        <taxon>Chordata</taxon>
        <taxon>Craniata</taxon>
        <taxon>Vertebrata</taxon>
        <taxon>Euteleostomi</taxon>
        <taxon>Coelacanthiformes</taxon>
        <taxon>Coelacanthidae</taxon>
        <taxon>Latimeria</taxon>
    </lineage>
</organism>
<evidence type="ECO:0000256" key="1">
    <source>
        <dbReference type="SAM" id="Phobius"/>
    </source>
</evidence>
<reference evidence="2" key="3">
    <citation type="submission" date="2025-09" db="UniProtKB">
        <authorList>
            <consortium name="Ensembl"/>
        </authorList>
    </citation>
    <scope>IDENTIFICATION</scope>
</reference>
<dbReference type="InParanoid" id="H3BD65"/>
<feature type="transmembrane region" description="Helical" evidence="1">
    <location>
        <begin position="112"/>
        <end position="131"/>
    </location>
</feature>
<feature type="transmembrane region" description="Helical" evidence="1">
    <location>
        <begin position="151"/>
        <end position="170"/>
    </location>
</feature>
<dbReference type="GeneTree" id="ENSGT00940000175024"/>
<dbReference type="AlphaFoldDB" id="H3BD65"/>
<keyword evidence="1" id="KW-0812">Transmembrane</keyword>
<dbReference type="Proteomes" id="UP000008672">
    <property type="component" value="Unassembled WGS sequence"/>
</dbReference>
<reference evidence="3" key="1">
    <citation type="submission" date="2011-08" db="EMBL/GenBank/DDBJ databases">
        <title>The draft genome of Latimeria chalumnae.</title>
        <authorList>
            <person name="Di Palma F."/>
            <person name="Alfoldi J."/>
            <person name="Johnson J."/>
            <person name="Berlin A."/>
            <person name="Gnerre S."/>
            <person name="Jaffe D."/>
            <person name="MacCallum I."/>
            <person name="Young S."/>
            <person name="Walker B.J."/>
            <person name="Lander E."/>
            <person name="Lindblad-Toh K."/>
        </authorList>
    </citation>
    <scope>NUCLEOTIDE SEQUENCE [LARGE SCALE GENOMIC DNA]</scope>
    <source>
        <strain evidence="3">Wild caught</strain>
    </source>
</reference>
<dbReference type="Ensembl" id="ENSLACT00000019974.1">
    <property type="protein sequence ID" value="ENSLACP00000019836.1"/>
    <property type="gene ID" value="ENSLACG00000017441.1"/>
</dbReference>
<evidence type="ECO:0000313" key="2">
    <source>
        <dbReference type="Ensembl" id="ENSLACP00000019836.1"/>
    </source>
</evidence>